<dbReference type="HOGENOM" id="CLU_063935_2_2_1"/>
<dbReference type="STRING" id="283909.R7V1K5"/>
<dbReference type="Proteomes" id="UP000014760">
    <property type="component" value="Unassembled WGS sequence"/>
</dbReference>
<protein>
    <recommendedName>
        <fullName evidence="9">Mitochondrial import inner membrane translocase subunit TIM23</fullName>
    </recommendedName>
</protein>
<dbReference type="PANTHER" id="PTHR15371:SF0">
    <property type="entry name" value="SD19278P"/>
    <property type="match status" value="1"/>
</dbReference>
<gene>
    <name evidence="5" type="ORF">CAPTEDRAFT_148443</name>
    <name evidence="6" type="ORF">CAPTEDRAFT_227448</name>
</gene>
<reference evidence="6 8" key="2">
    <citation type="journal article" date="2013" name="Nature">
        <title>Insights into bilaterian evolution from three spiralian genomes.</title>
        <authorList>
            <person name="Simakov O."/>
            <person name="Marletaz F."/>
            <person name="Cho S.J."/>
            <person name="Edsinger-Gonzales E."/>
            <person name="Havlak P."/>
            <person name="Hellsten U."/>
            <person name="Kuo D.H."/>
            <person name="Larsson T."/>
            <person name="Lv J."/>
            <person name="Arendt D."/>
            <person name="Savage R."/>
            <person name="Osoegawa K."/>
            <person name="de Jong P."/>
            <person name="Grimwood J."/>
            <person name="Chapman J.A."/>
            <person name="Shapiro H."/>
            <person name="Aerts A."/>
            <person name="Otillar R.P."/>
            <person name="Terry A.Y."/>
            <person name="Boore J.L."/>
            <person name="Grigoriev I.V."/>
            <person name="Lindberg D.R."/>
            <person name="Seaver E.C."/>
            <person name="Weisblat D.A."/>
            <person name="Putnam N.H."/>
            <person name="Rokhsar D.S."/>
        </authorList>
    </citation>
    <scope>NUCLEOTIDE SEQUENCE</scope>
    <source>
        <strain evidence="6 8">I ESC-2004</strain>
    </source>
</reference>
<comment type="subcellular location">
    <subcellularLocation>
        <location evidence="1">Membrane</location>
        <topology evidence="1">Multi-pass membrane protein</topology>
    </subcellularLocation>
</comment>
<dbReference type="EMBL" id="AMQN01006347">
    <property type="status" value="NOT_ANNOTATED_CDS"/>
    <property type="molecule type" value="Genomic_DNA"/>
</dbReference>
<evidence type="ECO:0000313" key="7">
    <source>
        <dbReference type="EnsemblMetazoa" id="CapteP148443"/>
    </source>
</evidence>
<keyword evidence="4" id="KW-0472">Membrane</keyword>
<evidence type="ECO:0000256" key="2">
    <source>
        <dbReference type="ARBA" id="ARBA00022692"/>
    </source>
</evidence>
<dbReference type="EMBL" id="KB308947">
    <property type="protein sequence ID" value="ELT96009.1"/>
    <property type="molecule type" value="Genomic_DNA"/>
</dbReference>
<dbReference type="GO" id="GO:0030150">
    <property type="term" value="P:protein import into mitochondrial matrix"/>
    <property type="evidence" value="ECO:0007669"/>
    <property type="project" value="TreeGrafter"/>
</dbReference>
<proteinExistence type="predicted"/>
<evidence type="ECO:0000313" key="8">
    <source>
        <dbReference type="Proteomes" id="UP000014760"/>
    </source>
</evidence>
<keyword evidence="8" id="KW-1185">Reference proteome</keyword>
<evidence type="ECO:0000313" key="6">
    <source>
        <dbReference type="EMBL" id="ELU09546.1"/>
    </source>
</evidence>
<name>R7V1K5_CAPTE</name>
<keyword evidence="3" id="KW-1133">Transmembrane helix</keyword>
<sequence>MEKQPGLGGGLLGTYTPSDPSMNVPLTASPNAAMSPYLNFDPAYIMSNPESQFIFPEGSNHKRGRFELAFSQIGGSVMAGGAVGGVNGFYTGIQETKAAQLSGALWRSQMLNFINKQGASSAQALGVIAVLYSAFGVGFSKLRGDVDDEINTVLAGTSTGLLFKSTGGLRACMKGGAIGLTVASVYSLWSGWERIRGFMGRGD</sequence>
<organism evidence="6">
    <name type="scientific">Capitella teleta</name>
    <name type="common">Polychaete worm</name>
    <dbReference type="NCBI Taxonomy" id="283909"/>
    <lineage>
        <taxon>Eukaryota</taxon>
        <taxon>Metazoa</taxon>
        <taxon>Spiralia</taxon>
        <taxon>Lophotrochozoa</taxon>
        <taxon>Annelida</taxon>
        <taxon>Polychaeta</taxon>
        <taxon>Sedentaria</taxon>
        <taxon>Scolecida</taxon>
        <taxon>Capitellidae</taxon>
        <taxon>Capitella</taxon>
    </lineage>
</organism>
<accession>R7V1K5</accession>
<dbReference type="FunCoup" id="R7V1K5">
    <property type="interactions" value="671"/>
</dbReference>
<dbReference type="InterPro" id="IPR045238">
    <property type="entry name" value="Tim23-like"/>
</dbReference>
<dbReference type="GO" id="GO:0008320">
    <property type="term" value="F:protein transmembrane transporter activity"/>
    <property type="evidence" value="ECO:0007669"/>
    <property type="project" value="TreeGrafter"/>
</dbReference>
<reference evidence="7" key="3">
    <citation type="submission" date="2015-06" db="UniProtKB">
        <authorList>
            <consortium name="EnsemblMetazoa"/>
        </authorList>
    </citation>
    <scope>IDENTIFICATION</scope>
</reference>
<dbReference type="OrthoDB" id="159299at2759"/>
<dbReference type="AlphaFoldDB" id="R7V1K5"/>
<dbReference type="OMA" id="DNDNIWS"/>
<dbReference type="EnsemblMetazoa" id="CapteT148443">
    <property type="protein sequence ID" value="CapteP148443"/>
    <property type="gene ID" value="CapteG148443"/>
</dbReference>
<evidence type="ECO:0008006" key="9">
    <source>
        <dbReference type="Google" id="ProtNLM"/>
    </source>
</evidence>
<evidence type="ECO:0000313" key="5">
    <source>
        <dbReference type="EMBL" id="ELT96009.1"/>
    </source>
</evidence>
<dbReference type="GO" id="GO:0005744">
    <property type="term" value="C:TIM23 mitochondrial import inner membrane translocase complex"/>
    <property type="evidence" value="ECO:0007669"/>
    <property type="project" value="TreeGrafter"/>
</dbReference>
<dbReference type="EMBL" id="AMQN01028289">
    <property type="status" value="NOT_ANNOTATED_CDS"/>
    <property type="molecule type" value="Genomic_DNA"/>
</dbReference>
<dbReference type="PANTHER" id="PTHR15371">
    <property type="entry name" value="TIM23"/>
    <property type="match status" value="1"/>
</dbReference>
<keyword evidence="2" id="KW-0812">Transmembrane</keyword>
<evidence type="ECO:0000256" key="4">
    <source>
        <dbReference type="ARBA" id="ARBA00023136"/>
    </source>
</evidence>
<reference evidence="8" key="1">
    <citation type="submission" date="2012-12" db="EMBL/GenBank/DDBJ databases">
        <authorList>
            <person name="Hellsten U."/>
            <person name="Grimwood J."/>
            <person name="Chapman J.A."/>
            <person name="Shapiro H."/>
            <person name="Aerts A."/>
            <person name="Otillar R.P."/>
            <person name="Terry A.Y."/>
            <person name="Boore J.L."/>
            <person name="Simakov O."/>
            <person name="Marletaz F."/>
            <person name="Cho S.-J."/>
            <person name="Edsinger-Gonzales E."/>
            <person name="Havlak P."/>
            <person name="Kuo D.-H."/>
            <person name="Larsson T."/>
            <person name="Lv J."/>
            <person name="Arendt D."/>
            <person name="Savage R."/>
            <person name="Osoegawa K."/>
            <person name="de Jong P."/>
            <person name="Lindberg D.R."/>
            <person name="Seaver E.C."/>
            <person name="Weisblat D.A."/>
            <person name="Putnam N.H."/>
            <person name="Grigoriev I.V."/>
            <person name="Rokhsar D.S."/>
        </authorList>
    </citation>
    <scope>NUCLEOTIDE SEQUENCE</scope>
    <source>
        <strain evidence="8">I ESC-2004</strain>
    </source>
</reference>
<evidence type="ECO:0000256" key="1">
    <source>
        <dbReference type="ARBA" id="ARBA00004141"/>
    </source>
</evidence>
<dbReference type="Pfam" id="PF02466">
    <property type="entry name" value="Tim17"/>
    <property type="match status" value="1"/>
</dbReference>
<evidence type="ECO:0000256" key="3">
    <source>
        <dbReference type="ARBA" id="ARBA00022989"/>
    </source>
</evidence>
<dbReference type="EMBL" id="KB298168">
    <property type="protein sequence ID" value="ELU09546.1"/>
    <property type="molecule type" value="Genomic_DNA"/>
</dbReference>
<dbReference type="EnsemblMetazoa" id="CapteT227448">
    <property type="protein sequence ID" value="CapteP227448"/>
    <property type="gene ID" value="CapteG227448"/>
</dbReference>